<dbReference type="InterPro" id="IPR025724">
    <property type="entry name" value="GAG-pre-integrase_dom"/>
</dbReference>
<protein>
    <recommendedName>
        <fullName evidence="5">GAG-pre-integrase domain-containing protein</fullName>
    </recommendedName>
</protein>
<sequence length="203" mass="22365">MDSGASHHVTNDIQNLSLSSDYDGPDEVKIGDGSGLHITHVGTSKINSSSNTLHLRNVLCVPSIKSNLISVGKFCKTNKVSVEFFPQYFSLKDLNTREVVLQGQNKDHVYVLPTSSPPTVHNTIRAPIVDWHRRLGHPLDRILHNIIHIDSLPLSSSSHKLKSCVSCACNKSHRLLFSQSTLQSSSPLELLFSDVWGPSPVKL</sequence>
<evidence type="ECO:0008006" key="5">
    <source>
        <dbReference type="Google" id="ProtNLM"/>
    </source>
</evidence>
<comment type="caution">
    <text evidence="3">The sequence shown here is derived from an EMBL/GenBank/DDBJ whole genome shotgun (WGS) entry which is preliminary data.</text>
</comment>
<feature type="domain" description="GAG-pre-integrase" evidence="1">
    <location>
        <begin position="110"/>
        <end position="172"/>
    </location>
</feature>
<accession>A0ABD2SC55</accession>
<dbReference type="InterPro" id="IPR054722">
    <property type="entry name" value="PolX-like_BBD"/>
</dbReference>
<evidence type="ECO:0000313" key="4">
    <source>
        <dbReference type="Proteomes" id="UP001627284"/>
    </source>
</evidence>
<evidence type="ECO:0000259" key="2">
    <source>
        <dbReference type="Pfam" id="PF22936"/>
    </source>
</evidence>
<dbReference type="Pfam" id="PF13976">
    <property type="entry name" value="gag_pre-integrs"/>
    <property type="match status" value="1"/>
</dbReference>
<evidence type="ECO:0000259" key="1">
    <source>
        <dbReference type="Pfam" id="PF13976"/>
    </source>
</evidence>
<dbReference type="EMBL" id="JBJKTR010000015">
    <property type="protein sequence ID" value="KAL3341414.1"/>
    <property type="molecule type" value="Genomic_DNA"/>
</dbReference>
<organism evidence="3 4">
    <name type="scientific">Solanum stoloniferum</name>
    <dbReference type="NCBI Taxonomy" id="62892"/>
    <lineage>
        <taxon>Eukaryota</taxon>
        <taxon>Viridiplantae</taxon>
        <taxon>Streptophyta</taxon>
        <taxon>Embryophyta</taxon>
        <taxon>Tracheophyta</taxon>
        <taxon>Spermatophyta</taxon>
        <taxon>Magnoliopsida</taxon>
        <taxon>eudicotyledons</taxon>
        <taxon>Gunneridae</taxon>
        <taxon>Pentapetalae</taxon>
        <taxon>asterids</taxon>
        <taxon>lamiids</taxon>
        <taxon>Solanales</taxon>
        <taxon>Solanaceae</taxon>
        <taxon>Solanoideae</taxon>
        <taxon>Solaneae</taxon>
        <taxon>Solanum</taxon>
    </lineage>
</organism>
<dbReference type="Pfam" id="PF22936">
    <property type="entry name" value="Pol_BBD"/>
    <property type="match status" value="1"/>
</dbReference>
<name>A0ABD2SC55_9SOLN</name>
<evidence type="ECO:0000313" key="3">
    <source>
        <dbReference type="EMBL" id="KAL3341414.1"/>
    </source>
</evidence>
<keyword evidence="4" id="KW-1185">Reference proteome</keyword>
<gene>
    <name evidence="3" type="ORF">AABB24_025788</name>
</gene>
<dbReference type="AlphaFoldDB" id="A0ABD2SC55"/>
<feature type="domain" description="Retrovirus-related Pol polyprotein from transposon TNT 1-94-like beta-barrel" evidence="2">
    <location>
        <begin position="1"/>
        <end position="76"/>
    </location>
</feature>
<dbReference type="Proteomes" id="UP001627284">
    <property type="component" value="Unassembled WGS sequence"/>
</dbReference>
<proteinExistence type="predicted"/>
<reference evidence="3 4" key="1">
    <citation type="submission" date="2024-05" db="EMBL/GenBank/DDBJ databases">
        <title>De novo assembly of an allotetraploid wild potato.</title>
        <authorList>
            <person name="Hosaka A.J."/>
        </authorList>
    </citation>
    <scope>NUCLEOTIDE SEQUENCE [LARGE SCALE GENOMIC DNA]</scope>
    <source>
        <tissue evidence="3">Young leaves</tissue>
    </source>
</reference>
<dbReference type="EMBL" id="JBJKTR010000015">
    <property type="protein sequence ID" value="KAL3341415.1"/>
    <property type="molecule type" value="Genomic_DNA"/>
</dbReference>